<dbReference type="InterPro" id="IPR000453">
    <property type="entry name" value="Chorismate_synth"/>
</dbReference>
<dbReference type="GO" id="GO:0010181">
    <property type="term" value="F:FMN binding"/>
    <property type="evidence" value="ECO:0007669"/>
    <property type="project" value="TreeGrafter"/>
</dbReference>
<dbReference type="Proteomes" id="UP000295684">
    <property type="component" value="Unassembled WGS sequence"/>
</dbReference>
<keyword evidence="12" id="KW-1185">Reference proteome</keyword>
<dbReference type="GO" id="GO:0004107">
    <property type="term" value="F:chorismate synthase activity"/>
    <property type="evidence" value="ECO:0007669"/>
    <property type="project" value="UniProtKB-UniRule"/>
</dbReference>
<comment type="function">
    <text evidence="7">Catalyzes the anti-1,4-elimination of the C-3 phosphate and the C-6 proR hydrogen from 5-enolpyruvylshikimate-3-phosphate (EPSP) to yield chorismate, which is the branch point compound that serves as the starting substrate for the three terminal pathways of aromatic amino acid biosynthesis. This reaction introduces a second double bond into the aromatic ring system.</text>
</comment>
<comment type="subunit">
    <text evidence="7">Homotetramer.</text>
</comment>
<dbReference type="EMBL" id="SLWO01000004">
    <property type="protein sequence ID" value="TCO25329.1"/>
    <property type="molecule type" value="Genomic_DNA"/>
</dbReference>
<sequence>MAGNSFGQLFRITTFGESHGVAIGVIIDGCPAQLDLDLDFIQSELDKRKPGQSKITTQRKESDTVQILSGIFEGKSTGTPIALLIPNEDQRSKDYGHNVDVYRPSHADYVYDAKYGIRDHRGGGRSSARETAARVAAGAIAKLFLKQQGIEIFAHVTSVGTIEAPNLESNDLSALLNIREENIVRCADPATAHEMIEFIDAIRKDGDTVGGKISCVIKGCPAGLGEPVFDKLHADLGKAMLSINAVHGFEYGSGFAGSELKGSQHNDIPQPKAADSKIFKTTTNFAGGILGGISNGMDITFKVAFKPVATIMHNQQTINAAGEISEIKGKGRHDPCVVPRAVVIVEAMAALVLADQFLRNKVSVI</sequence>
<dbReference type="SUPFAM" id="SSF103263">
    <property type="entry name" value="Chorismate synthase, AroC"/>
    <property type="match status" value="1"/>
</dbReference>
<dbReference type="PIRSF" id="PIRSF001456">
    <property type="entry name" value="Chorismate_synth"/>
    <property type="match status" value="1"/>
</dbReference>
<keyword evidence="5 7" id="KW-0057">Aromatic amino acid biosynthesis</keyword>
<organism evidence="10 11">
    <name type="scientific">Pedobacter psychrotolerans</name>
    <dbReference type="NCBI Taxonomy" id="1843235"/>
    <lineage>
        <taxon>Bacteria</taxon>
        <taxon>Pseudomonadati</taxon>
        <taxon>Bacteroidota</taxon>
        <taxon>Sphingobacteriia</taxon>
        <taxon>Sphingobacteriales</taxon>
        <taxon>Sphingobacteriaceae</taxon>
        <taxon>Pedobacter</taxon>
    </lineage>
</organism>
<dbReference type="InterPro" id="IPR035904">
    <property type="entry name" value="Chorismate_synth_AroC_sf"/>
</dbReference>
<dbReference type="OrthoDB" id="9771806at2"/>
<dbReference type="PANTHER" id="PTHR21085">
    <property type="entry name" value="CHORISMATE SYNTHASE"/>
    <property type="match status" value="1"/>
</dbReference>
<dbReference type="EC" id="4.2.3.5" evidence="3 7"/>
<keyword evidence="7" id="KW-0274">FAD</keyword>
<evidence type="ECO:0000313" key="9">
    <source>
        <dbReference type="EMBL" id="GGE46393.1"/>
    </source>
</evidence>
<evidence type="ECO:0000256" key="6">
    <source>
        <dbReference type="ARBA" id="ARBA00023239"/>
    </source>
</evidence>
<evidence type="ECO:0000256" key="8">
    <source>
        <dbReference type="RuleBase" id="RU000605"/>
    </source>
</evidence>
<keyword evidence="4 7" id="KW-0028">Amino-acid biosynthesis</keyword>
<comment type="pathway">
    <text evidence="1 7 8">Metabolic intermediate biosynthesis; chorismate biosynthesis; chorismate from D-erythrose 4-phosphate and phosphoenolpyruvate: step 7/7.</text>
</comment>
<evidence type="ECO:0000313" key="12">
    <source>
        <dbReference type="Proteomes" id="UP000622648"/>
    </source>
</evidence>
<keyword evidence="6 7" id="KW-0456">Lyase</keyword>
<dbReference type="UniPathway" id="UPA00053">
    <property type="reaction ID" value="UER00090"/>
</dbReference>
<dbReference type="EMBL" id="BMJO01000002">
    <property type="protein sequence ID" value="GGE46393.1"/>
    <property type="molecule type" value="Genomic_DNA"/>
</dbReference>
<dbReference type="GO" id="GO:0005829">
    <property type="term" value="C:cytosol"/>
    <property type="evidence" value="ECO:0007669"/>
    <property type="project" value="TreeGrafter"/>
</dbReference>
<dbReference type="Proteomes" id="UP000622648">
    <property type="component" value="Unassembled WGS sequence"/>
</dbReference>
<feature type="binding site" evidence="7">
    <location>
        <begin position="125"/>
        <end position="127"/>
    </location>
    <ligand>
        <name>FMN</name>
        <dbReference type="ChEBI" id="CHEBI:58210"/>
    </ligand>
</feature>
<dbReference type="AlphaFoldDB" id="A0A4R2HC97"/>
<feature type="binding site" evidence="7">
    <location>
        <position position="48"/>
    </location>
    <ligand>
        <name>NADP(+)</name>
        <dbReference type="ChEBI" id="CHEBI:58349"/>
    </ligand>
</feature>
<name>A0A4R2HC97_9SPHI</name>
<keyword evidence="7" id="KW-0521">NADP</keyword>
<dbReference type="HAMAP" id="MF_00300">
    <property type="entry name" value="Chorismate_synth"/>
    <property type="match status" value="1"/>
</dbReference>
<dbReference type="Gene3D" id="3.60.150.10">
    <property type="entry name" value="Chorismate synthase AroC"/>
    <property type="match status" value="1"/>
</dbReference>
<evidence type="ECO:0000256" key="5">
    <source>
        <dbReference type="ARBA" id="ARBA00023141"/>
    </source>
</evidence>
<dbReference type="PROSITE" id="PS00789">
    <property type="entry name" value="CHORISMATE_SYNTHASE_3"/>
    <property type="match status" value="1"/>
</dbReference>
<dbReference type="GO" id="GO:0009073">
    <property type="term" value="P:aromatic amino acid family biosynthetic process"/>
    <property type="evidence" value="ECO:0007669"/>
    <property type="project" value="UniProtKB-KW"/>
</dbReference>
<evidence type="ECO:0000256" key="2">
    <source>
        <dbReference type="ARBA" id="ARBA00008014"/>
    </source>
</evidence>
<dbReference type="GO" id="GO:0008652">
    <property type="term" value="P:amino acid biosynthetic process"/>
    <property type="evidence" value="ECO:0007669"/>
    <property type="project" value="UniProtKB-KW"/>
</dbReference>
<reference evidence="9" key="4">
    <citation type="submission" date="2024-05" db="EMBL/GenBank/DDBJ databases">
        <authorList>
            <person name="Sun Q."/>
            <person name="Zhou Y."/>
        </authorList>
    </citation>
    <scope>NUCLEOTIDE SEQUENCE</scope>
    <source>
        <strain evidence="9">CGMCC 1.15644</strain>
    </source>
</reference>
<reference evidence="12" key="2">
    <citation type="journal article" date="2019" name="Int. J. Syst. Evol. Microbiol.">
        <title>The Global Catalogue of Microorganisms (GCM) 10K type strain sequencing project: providing services to taxonomists for standard genome sequencing and annotation.</title>
        <authorList>
            <consortium name="The Broad Institute Genomics Platform"/>
            <consortium name="The Broad Institute Genome Sequencing Center for Infectious Disease"/>
            <person name="Wu L."/>
            <person name="Ma J."/>
        </authorList>
    </citation>
    <scope>NUCLEOTIDE SEQUENCE [LARGE SCALE GENOMIC DNA]</scope>
    <source>
        <strain evidence="12">CGMCC 1.15644</strain>
    </source>
</reference>
<feature type="binding site" evidence="7">
    <location>
        <begin position="306"/>
        <end position="310"/>
    </location>
    <ligand>
        <name>FMN</name>
        <dbReference type="ChEBI" id="CHEBI:58210"/>
    </ligand>
</feature>
<dbReference type="NCBIfam" id="TIGR00033">
    <property type="entry name" value="aroC"/>
    <property type="match status" value="1"/>
</dbReference>
<dbReference type="NCBIfam" id="NF003793">
    <property type="entry name" value="PRK05382.1"/>
    <property type="match status" value="1"/>
</dbReference>
<dbReference type="PROSITE" id="PS00788">
    <property type="entry name" value="CHORISMATE_SYNTHASE_2"/>
    <property type="match status" value="1"/>
</dbReference>
<dbReference type="CDD" id="cd07304">
    <property type="entry name" value="Chorismate_synthase"/>
    <property type="match status" value="1"/>
</dbReference>
<evidence type="ECO:0000313" key="11">
    <source>
        <dbReference type="Proteomes" id="UP000295684"/>
    </source>
</evidence>
<accession>A0A4R2HC97</accession>
<evidence type="ECO:0000256" key="7">
    <source>
        <dbReference type="HAMAP-Rule" id="MF_00300"/>
    </source>
</evidence>
<proteinExistence type="inferred from homology"/>
<protein>
    <recommendedName>
        <fullName evidence="3 7">Chorismate synthase</fullName>
        <shortName evidence="7">CS</shortName>
        <ecNumber evidence="3 7">4.2.3.5</ecNumber>
    </recommendedName>
    <alternativeName>
        <fullName evidence="7">5-enolpyruvylshikimate-3-phosphate phospholyase</fullName>
    </alternativeName>
</protein>
<dbReference type="InterPro" id="IPR020541">
    <property type="entry name" value="Chorismate_synthase_CS"/>
</dbReference>
<comment type="caution">
    <text evidence="10">The sequence shown here is derived from an EMBL/GenBank/DDBJ whole genome shotgun (WGS) entry which is preliminary data.</text>
</comment>
<reference evidence="10 11" key="3">
    <citation type="submission" date="2019-03" db="EMBL/GenBank/DDBJ databases">
        <title>Genomic Encyclopedia of Type Strains, Phase IV (KMG-IV): sequencing the most valuable type-strain genomes for metagenomic binning, comparative biology and taxonomic classification.</title>
        <authorList>
            <person name="Goeker M."/>
        </authorList>
    </citation>
    <scope>NUCLEOTIDE SEQUENCE [LARGE SCALE GENOMIC DNA]</scope>
    <source>
        <strain evidence="10 11">DSM 103236</strain>
    </source>
</reference>
<comment type="cofactor">
    <cofactor evidence="7 8">
        <name>FMNH2</name>
        <dbReference type="ChEBI" id="CHEBI:57618"/>
    </cofactor>
    <text evidence="7 8">Reduced FMN (FMNH(2)).</text>
</comment>
<dbReference type="PANTHER" id="PTHR21085:SF0">
    <property type="entry name" value="CHORISMATE SYNTHASE"/>
    <property type="match status" value="1"/>
</dbReference>
<dbReference type="PROSITE" id="PS00787">
    <property type="entry name" value="CHORISMATE_SYNTHASE_1"/>
    <property type="match status" value="1"/>
</dbReference>
<comment type="catalytic activity">
    <reaction evidence="7 8">
        <text>5-O-(1-carboxyvinyl)-3-phosphoshikimate = chorismate + phosphate</text>
        <dbReference type="Rhea" id="RHEA:21020"/>
        <dbReference type="ChEBI" id="CHEBI:29748"/>
        <dbReference type="ChEBI" id="CHEBI:43474"/>
        <dbReference type="ChEBI" id="CHEBI:57701"/>
        <dbReference type="EC" id="4.2.3.5"/>
    </reaction>
</comment>
<feature type="binding site" evidence="7">
    <location>
        <begin position="244"/>
        <end position="245"/>
    </location>
    <ligand>
        <name>FMN</name>
        <dbReference type="ChEBI" id="CHEBI:58210"/>
    </ligand>
</feature>
<reference evidence="9" key="1">
    <citation type="journal article" date="2014" name="Int. J. Syst. Evol. Microbiol.">
        <title>Complete genome of a new Firmicutes species belonging to the dominant human colonic microbiota ('Ruminococcus bicirculans') reveals two chromosomes and a selective capacity to utilize plant glucans.</title>
        <authorList>
            <consortium name="NISC Comparative Sequencing Program"/>
            <person name="Wegmann U."/>
            <person name="Louis P."/>
            <person name="Goesmann A."/>
            <person name="Henrissat B."/>
            <person name="Duncan S.H."/>
            <person name="Flint H.J."/>
        </authorList>
    </citation>
    <scope>NUCLEOTIDE SEQUENCE</scope>
    <source>
        <strain evidence="9">CGMCC 1.15644</strain>
    </source>
</reference>
<feature type="binding site" evidence="7">
    <location>
        <position position="332"/>
    </location>
    <ligand>
        <name>FMN</name>
        <dbReference type="ChEBI" id="CHEBI:58210"/>
    </ligand>
</feature>
<feature type="binding site" evidence="7">
    <location>
        <position position="54"/>
    </location>
    <ligand>
        <name>NADP(+)</name>
        <dbReference type="ChEBI" id="CHEBI:58349"/>
    </ligand>
</feature>
<evidence type="ECO:0000256" key="4">
    <source>
        <dbReference type="ARBA" id="ARBA00022605"/>
    </source>
</evidence>
<dbReference type="GO" id="GO:0009423">
    <property type="term" value="P:chorismate biosynthetic process"/>
    <property type="evidence" value="ECO:0007669"/>
    <property type="project" value="UniProtKB-UniRule"/>
</dbReference>
<evidence type="ECO:0000256" key="3">
    <source>
        <dbReference type="ARBA" id="ARBA00013036"/>
    </source>
</evidence>
<keyword evidence="7" id="KW-0288">FMN</keyword>
<comment type="similarity">
    <text evidence="2 7 8">Belongs to the chorismate synthase family.</text>
</comment>
<feature type="binding site" evidence="7">
    <location>
        <position position="291"/>
    </location>
    <ligand>
        <name>FMN</name>
        <dbReference type="ChEBI" id="CHEBI:58210"/>
    </ligand>
</feature>
<dbReference type="FunFam" id="3.60.150.10:FF:000003">
    <property type="entry name" value="Chorismate synthase"/>
    <property type="match status" value="1"/>
</dbReference>
<dbReference type="Pfam" id="PF01264">
    <property type="entry name" value="Chorismate_synt"/>
    <property type="match status" value="1"/>
</dbReference>
<evidence type="ECO:0000256" key="1">
    <source>
        <dbReference type="ARBA" id="ARBA00005044"/>
    </source>
</evidence>
<keyword evidence="7" id="KW-0285">Flavoprotein</keyword>
<dbReference type="RefSeq" id="WP_132532968.1">
    <property type="nucleotide sequence ID" value="NZ_BMJO01000002.1"/>
</dbReference>
<evidence type="ECO:0000313" key="10">
    <source>
        <dbReference type="EMBL" id="TCO25329.1"/>
    </source>
</evidence>
<gene>
    <name evidence="7 9" type="primary">aroC</name>
    <name evidence="10" type="ORF">EV200_104366</name>
    <name evidence="9" type="ORF">GCM10011413_10560</name>
</gene>